<protein>
    <submittedName>
        <fullName evidence="1">Uncharacterized protein</fullName>
    </submittedName>
</protein>
<dbReference type="EMBL" id="GBXM01050631">
    <property type="protein sequence ID" value="JAH57946.1"/>
    <property type="molecule type" value="Transcribed_RNA"/>
</dbReference>
<proteinExistence type="predicted"/>
<reference evidence="1" key="1">
    <citation type="submission" date="2014-11" db="EMBL/GenBank/DDBJ databases">
        <authorList>
            <person name="Amaro Gonzalez C."/>
        </authorList>
    </citation>
    <scope>NUCLEOTIDE SEQUENCE</scope>
</reference>
<organism evidence="1">
    <name type="scientific">Anguilla anguilla</name>
    <name type="common">European freshwater eel</name>
    <name type="synonym">Muraena anguilla</name>
    <dbReference type="NCBI Taxonomy" id="7936"/>
    <lineage>
        <taxon>Eukaryota</taxon>
        <taxon>Metazoa</taxon>
        <taxon>Chordata</taxon>
        <taxon>Craniata</taxon>
        <taxon>Vertebrata</taxon>
        <taxon>Euteleostomi</taxon>
        <taxon>Actinopterygii</taxon>
        <taxon>Neopterygii</taxon>
        <taxon>Teleostei</taxon>
        <taxon>Anguilliformes</taxon>
        <taxon>Anguillidae</taxon>
        <taxon>Anguilla</taxon>
    </lineage>
</organism>
<accession>A0A0E9TWL9</accession>
<sequence length="19" mass="2277">MSVNYKTEKKVLEVKMVLH</sequence>
<evidence type="ECO:0000313" key="1">
    <source>
        <dbReference type="EMBL" id="JAH57946.1"/>
    </source>
</evidence>
<reference evidence="1" key="2">
    <citation type="journal article" date="2015" name="Fish Shellfish Immunol.">
        <title>Early steps in the European eel (Anguilla anguilla)-Vibrio vulnificus interaction in the gills: Role of the RtxA13 toxin.</title>
        <authorList>
            <person name="Callol A."/>
            <person name="Pajuelo D."/>
            <person name="Ebbesson L."/>
            <person name="Teles M."/>
            <person name="MacKenzie S."/>
            <person name="Amaro C."/>
        </authorList>
    </citation>
    <scope>NUCLEOTIDE SEQUENCE</scope>
</reference>
<dbReference type="AlphaFoldDB" id="A0A0E9TWL9"/>
<name>A0A0E9TWL9_ANGAN</name>